<dbReference type="Pfam" id="PF13366">
    <property type="entry name" value="PDDEXK_3"/>
    <property type="match status" value="1"/>
</dbReference>
<dbReference type="RefSeq" id="WP_200787413.1">
    <property type="nucleotide sequence ID" value="NZ_JAEDAO010000001.1"/>
</dbReference>
<dbReference type="InterPro" id="IPR026350">
    <property type="entry name" value="GxxExxY"/>
</dbReference>
<name>A0A934URF6_9BURK</name>
<gene>
    <name evidence="1" type="ORF">I8E28_07750</name>
</gene>
<protein>
    <submittedName>
        <fullName evidence="1">GxxExxY protein</fullName>
    </submittedName>
</protein>
<reference evidence="1" key="1">
    <citation type="submission" date="2020-12" db="EMBL/GenBank/DDBJ databases">
        <title>Ramlibacter sp. nov., isolated from a freshwater alga, Cryptomonas.</title>
        <authorList>
            <person name="Kim H.M."/>
            <person name="Jeon C.O."/>
        </authorList>
    </citation>
    <scope>NUCLEOTIDE SEQUENCE</scope>
    <source>
        <strain evidence="1">CrO1</strain>
    </source>
</reference>
<dbReference type="EMBL" id="JAEDAO010000001">
    <property type="protein sequence ID" value="MBK0392482.1"/>
    <property type="molecule type" value="Genomic_DNA"/>
</dbReference>
<sequence>MERDDLTARVIGAAVEVQRVFGTGLLESAYAGALALEFDLCGIAFEREVAIAATYKGVAVGHGFRADFVVDRRLIVELKTVDFVATAHRAQLLSYLRLSGLRLGLLINFHQFPVTQAVHRVINNS</sequence>
<accession>A0A934URF6</accession>
<organism evidence="1 2">
    <name type="scientific">Ramlibacter algicola</name>
    <dbReference type="NCBI Taxonomy" id="2795217"/>
    <lineage>
        <taxon>Bacteria</taxon>
        <taxon>Pseudomonadati</taxon>
        <taxon>Pseudomonadota</taxon>
        <taxon>Betaproteobacteria</taxon>
        <taxon>Burkholderiales</taxon>
        <taxon>Comamonadaceae</taxon>
        <taxon>Ramlibacter</taxon>
    </lineage>
</organism>
<dbReference type="NCBIfam" id="TIGR04256">
    <property type="entry name" value="GxxExxY"/>
    <property type="match status" value="1"/>
</dbReference>
<dbReference type="Proteomes" id="UP000617041">
    <property type="component" value="Unassembled WGS sequence"/>
</dbReference>
<proteinExistence type="predicted"/>
<evidence type="ECO:0000313" key="2">
    <source>
        <dbReference type="Proteomes" id="UP000617041"/>
    </source>
</evidence>
<keyword evidence="2" id="KW-1185">Reference proteome</keyword>
<comment type="caution">
    <text evidence="1">The sequence shown here is derived from an EMBL/GenBank/DDBJ whole genome shotgun (WGS) entry which is preliminary data.</text>
</comment>
<dbReference type="AlphaFoldDB" id="A0A934URF6"/>
<evidence type="ECO:0000313" key="1">
    <source>
        <dbReference type="EMBL" id="MBK0392482.1"/>
    </source>
</evidence>